<feature type="transmembrane region" description="Helical" evidence="1">
    <location>
        <begin position="18"/>
        <end position="40"/>
    </location>
</feature>
<name>A0A327T2Y5_9SPHI</name>
<gene>
    <name evidence="3" type="ORF">LY11_01307</name>
</gene>
<feature type="domain" description="Signal transduction histidine kinase internal region" evidence="2">
    <location>
        <begin position="177"/>
        <end position="249"/>
    </location>
</feature>
<dbReference type="OrthoDB" id="9792992at2"/>
<feature type="transmembrane region" description="Helical" evidence="1">
    <location>
        <begin position="46"/>
        <end position="67"/>
    </location>
</feature>
<dbReference type="Proteomes" id="UP000249754">
    <property type="component" value="Unassembled WGS sequence"/>
</dbReference>
<keyword evidence="3" id="KW-0418">Kinase</keyword>
<dbReference type="Pfam" id="PF06580">
    <property type="entry name" value="His_kinase"/>
    <property type="match status" value="1"/>
</dbReference>
<dbReference type="EMBL" id="QLLR01000003">
    <property type="protein sequence ID" value="RAJ34414.1"/>
    <property type="molecule type" value="Genomic_DNA"/>
</dbReference>
<accession>A0A327T2Y5</accession>
<sequence>MAVFHPVVVFFNKYKYHFLFWSIYIAYEMIMVWQGGFILYSYKEYVFAYIISLLLFYFHANVLLKYTLNSNIKLLRYSLPLLILLEFFAYCIIKLLIEIHIYKQIGVQNPALDIHDGIYYYRRVWRFFLFIAIATGYYFLQQHQEQRQRVERMKQEELKKILWEKEIKNELTLTQNAILRAQINPHFLINTLSYLYNETWKIEPEAAENILSLSEIMQYALNKDVSSPYVKLENEIKLIKNFLSLYQVRQLYKMQLKLVYTSEVLSVLFIPLIMMALTETILQNSQLDDPLKPAEIRIVHAYSILSIETTSFEGPEKRGDRDETIFTNINNRLLLAYGEKASFNYHLDSSNYFHTAIRVQF</sequence>
<keyword evidence="1" id="KW-0812">Transmembrane</keyword>
<keyword evidence="1" id="KW-1133">Transmembrane helix</keyword>
<keyword evidence="3" id="KW-0808">Transferase</keyword>
<dbReference type="GO" id="GO:0016020">
    <property type="term" value="C:membrane"/>
    <property type="evidence" value="ECO:0007669"/>
    <property type="project" value="InterPro"/>
</dbReference>
<dbReference type="AlphaFoldDB" id="A0A327T2Y5"/>
<dbReference type="PANTHER" id="PTHR34220">
    <property type="entry name" value="SENSOR HISTIDINE KINASE YPDA"/>
    <property type="match status" value="1"/>
</dbReference>
<comment type="caution">
    <text evidence="3">The sequence shown here is derived from an EMBL/GenBank/DDBJ whole genome shotgun (WGS) entry which is preliminary data.</text>
</comment>
<dbReference type="InterPro" id="IPR010559">
    <property type="entry name" value="Sig_transdc_His_kin_internal"/>
</dbReference>
<evidence type="ECO:0000313" key="3">
    <source>
        <dbReference type="EMBL" id="RAJ34414.1"/>
    </source>
</evidence>
<dbReference type="RefSeq" id="WP_111632886.1">
    <property type="nucleotide sequence ID" value="NZ_QLLR01000003.1"/>
</dbReference>
<feature type="transmembrane region" description="Helical" evidence="1">
    <location>
        <begin position="79"/>
        <end position="103"/>
    </location>
</feature>
<evidence type="ECO:0000313" key="4">
    <source>
        <dbReference type="Proteomes" id="UP000249754"/>
    </source>
</evidence>
<evidence type="ECO:0000259" key="2">
    <source>
        <dbReference type="Pfam" id="PF06580"/>
    </source>
</evidence>
<feature type="transmembrane region" description="Helical" evidence="1">
    <location>
        <begin position="258"/>
        <end position="277"/>
    </location>
</feature>
<reference evidence="3 4" key="1">
    <citation type="submission" date="2018-06" db="EMBL/GenBank/DDBJ databases">
        <title>Genomic Encyclopedia of Archaeal and Bacterial Type Strains, Phase II (KMG-II): from individual species to whole genera.</title>
        <authorList>
            <person name="Goeker M."/>
        </authorList>
    </citation>
    <scope>NUCLEOTIDE SEQUENCE [LARGE SCALE GENOMIC DNA]</scope>
    <source>
        <strain evidence="3 4">DSM 14825</strain>
    </source>
</reference>
<protein>
    <submittedName>
        <fullName evidence="3">Histidine kinase</fullName>
    </submittedName>
</protein>
<dbReference type="InterPro" id="IPR050640">
    <property type="entry name" value="Bact_2-comp_sensor_kinase"/>
</dbReference>
<evidence type="ECO:0000256" key="1">
    <source>
        <dbReference type="SAM" id="Phobius"/>
    </source>
</evidence>
<organism evidence="3 4">
    <name type="scientific">Pedobacter cryoconitis</name>
    <dbReference type="NCBI Taxonomy" id="188932"/>
    <lineage>
        <taxon>Bacteria</taxon>
        <taxon>Pseudomonadati</taxon>
        <taxon>Bacteroidota</taxon>
        <taxon>Sphingobacteriia</taxon>
        <taxon>Sphingobacteriales</taxon>
        <taxon>Sphingobacteriaceae</taxon>
        <taxon>Pedobacter</taxon>
    </lineage>
</organism>
<proteinExistence type="predicted"/>
<keyword evidence="1" id="KW-0472">Membrane</keyword>
<dbReference type="GO" id="GO:0000155">
    <property type="term" value="F:phosphorelay sensor kinase activity"/>
    <property type="evidence" value="ECO:0007669"/>
    <property type="project" value="InterPro"/>
</dbReference>
<feature type="transmembrane region" description="Helical" evidence="1">
    <location>
        <begin position="123"/>
        <end position="140"/>
    </location>
</feature>
<dbReference type="PANTHER" id="PTHR34220:SF7">
    <property type="entry name" value="SENSOR HISTIDINE KINASE YPDA"/>
    <property type="match status" value="1"/>
</dbReference>